<keyword evidence="4" id="KW-0325">Glycoprotein</keyword>
<dbReference type="PANTHER" id="PTHR33044">
    <property type="entry name" value="BIFUNCTIONAL INHIBITOR/LIPID-TRANSFER PROTEIN/SEED STORAGE 2S ALBUMIN SUPERFAMILY PROTEIN-RELATED"/>
    <property type="match status" value="1"/>
</dbReference>
<accession>A0A834YBG3</accession>
<evidence type="ECO:0000256" key="6">
    <source>
        <dbReference type="SAM" id="Phobius"/>
    </source>
</evidence>
<keyword evidence="3" id="KW-1015">Disulfide bond</keyword>
<dbReference type="OMA" id="CLCFAIQ"/>
<feature type="transmembrane region" description="Helical" evidence="6">
    <location>
        <begin position="162"/>
        <end position="183"/>
    </location>
</feature>
<dbReference type="Pfam" id="PF14368">
    <property type="entry name" value="LTP_2"/>
    <property type="match status" value="1"/>
</dbReference>
<keyword evidence="6" id="KW-0812">Transmembrane</keyword>
<keyword evidence="6" id="KW-1133">Transmembrane helix</keyword>
<comment type="caution">
    <text evidence="9">The sequence shown here is derived from an EMBL/GenBank/DDBJ whole genome shotgun (WGS) entry which is preliminary data.</text>
</comment>
<evidence type="ECO:0000256" key="3">
    <source>
        <dbReference type="ARBA" id="ARBA00023157"/>
    </source>
</evidence>
<feature type="region of interest" description="Disordered" evidence="5">
    <location>
        <begin position="133"/>
        <end position="152"/>
    </location>
</feature>
<dbReference type="AlphaFoldDB" id="A0A834YBG3"/>
<feature type="signal peptide" evidence="7">
    <location>
        <begin position="1"/>
        <end position="23"/>
    </location>
</feature>
<dbReference type="Proteomes" id="UP000655225">
    <property type="component" value="Unassembled WGS sequence"/>
</dbReference>
<dbReference type="InterPro" id="IPR043325">
    <property type="entry name" value="LTSS"/>
</dbReference>
<dbReference type="SUPFAM" id="SSF47699">
    <property type="entry name" value="Bifunctional inhibitor/lipid-transfer protein/seed storage 2S albumin"/>
    <property type="match status" value="1"/>
</dbReference>
<keyword evidence="10" id="KW-1185">Reference proteome</keyword>
<evidence type="ECO:0000256" key="7">
    <source>
        <dbReference type="SAM" id="SignalP"/>
    </source>
</evidence>
<sequence length="186" mass="19464">MGIQYNLLCFLLIFSLYNSICSAAEAPIDQRCSNEFTKVTPCLNYATGKAASPTNECCTSVTEISNRDPACLCFIIQQTHKGAPSLKSLGIQEARLLQLGSVCKVANASITECPKLLKLSPSSPDNAIFTNSSSAVSSIPTPATATSSKPDSSNAFVNGPHLAGPTAVTVAVFVFISGFMSMLGST</sequence>
<gene>
    <name evidence="9" type="ORF">HHK36_029347</name>
</gene>
<evidence type="ECO:0000256" key="1">
    <source>
        <dbReference type="ARBA" id="ARBA00009748"/>
    </source>
</evidence>
<feature type="domain" description="Bifunctional inhibitor/plant lipid transfer protein/seed storage helical" evidence="8">
    <location>
        <begin position="19"/>
        <end position="113"/>
    </location>
</feature>
<evidence type="ECO:0000256" key="4">
    <source>
        <dbReference type="ARBA" id="ARBA00023180"/>
    </source>
</evidence>
<reference evidence="9 10" key="1">
    <citation type="submission" date="2020-04" db="EMBL/GenBank/DDBJ databases">
        <title>Plant Genome Project.</title>
        <authorList>
            <person name="Zhang R.-G."/>
        </authorList>
    </citation>
    <scope>NUCLEOTIDE SEQUENCE [LARGE SCALE GENOMIC DNA]</scope>
    <source>
        <strain evidence="9">YNK0</strain>
        <tissue evidence="9">Leaf</tissue>
    </source>
</reference>
<dbReference type="InterPro" id="IPR016140">
    <property type="entry name" value="Bifunc_inhib/LTP/seed_store"/>
</dbReference>
<dbReference type="OrthoDB" id="1882492at2759"/>
<keyword evidence="2 7" id="KW-0732">Signal</keyword>
<evidence type="ECO:0000313" key="10">
    <source>
        <dbReference type="Proteomes" id="UP000655225"/>
    </source>
</evidence>
<evidence type="ECO:0000256" key="5">
    <source>
        <dbReference type="SAM" id="MobiDB-lite"/>
    </source>
</evidence>
<protein>
    <recommendedName>
        <fullName evidence="8">Bifunctional inhibitor/plant lipid transfer protein/seed storage helical domain-containing protein</fullName>
    </recommendedName>
</protein>
<name>A0A834YBG3_TETSI</name>
<keyword evidence="6" id="KW-0472">Membrane</keyword>
<dbReference type="CDD" id="cd00010">
    <property type="entry name" value="AAI_LTSS"/>
    <property type="match status" value="1"/>
</dbReference>
<dbReference type="EMBL" id="JABCRI010000023">
    <property type="protein sequence ID" value="KAF8378014.1"/>
    <property type="molecule type" value="Genomic_DNA"/>
</dbReference>
<proteinExistence type="inferred from homology"/>
<dbReference type="InterPro" id="IPR036312">
    <property type="entry name" value="Bifun_inhib/LTP/seed_sf"/>
</dbReference>
<evidence type="ECO:0000313" key="9">
    <source>
        <dbReference type="EMBL" id="KAF8378014.1"/>
    </source>
</evidence>
<dbReference type="Gene3D" id="1.10.110.10">
    <property type="entry name" value="Plant lipid-transfer and hydrophobic proteins"/>
    <property type="match status" value="1"/>
</dbReference>
<evidence type="ECO:0000259" key="8">
    <source>
        <dbReference type="Pfam" id="PF14368"/>
    </source>
</evidence>
<evidence type="ECO:0000256" key="2">
    <source>
        <dbReference type="ARBA" id="ARBA00022729"/>
    </source>
</evidence>
<organism evidence="9 10">
    <name type="scientific">Tetracentron sinense</name>
    <name type="common">Spur-leaf</name>
    <dbReference type="NCBI Taxonomy" id="13715"/>
    <lineage>
        <taxon>Eukaryota</taxon>
        <taxon>Viridiplantae</taxon>
        <taxon>Streptophyta</taxon>
        <taxon>Embryophyta</taxon>
        <taxon>Tracheophyta</taxon>
        <taxon>Spermatophyta</taxon>
        <taxon>Magnoliopsida</taxon>
        <taxon>Trochodendrales</taxon>
        <taxon>Trochodendraceae</taxon>
        <taxon>Tetracentron</taxon>
    </lineage>
</organism>
<feature type="chain" id="PRO_5032459212" description="Bifunctional inhibitor/plant lipid transfer protein/seed storage helical domain-containing protein" evidence="7">
    <location>
        <begin position="24"/>
        <end position="186"/>
    </location>
</feature>
<comment type="similarity">
    <text evidence="1">Belongs to the plant LTP family.</text>
</comment>